<dbReference type="GO" id="GO:0005886">
    <property type="term" value="C:plasma membrane"/>
    <property type="evidence" value="ECO:0007669"/>
    <property type="project" value="TreeGrafter"/>
</dbReference>
<dbReference type="GO" id="GO:0030514">
    <property type="term" value="P:negative regulation of BMP signaling pathway"/>
    <property type="evidence" value="ECO:0007669"/>
    <property type="project" value="TreeGrafter"/>
</dbReference>
<dbReference type="InterPro" id="IPR009686">
    <property type="entry name" value="Senescence/spartin_C"/>
</dbReference>
<dbReference type="InterPro" id="IPR007330">
    <property type="entry name" value="MIT_dom"/>
</dbReference>
<dbReference type="OrthoDB" id="20821at2759"/>
<dbReference type="AlphaFoldDB" id="R7TKJ0"/>
<reference evidence="4" key="3">
    <citation type="submission" date="2015-06" db="UniProtKB">
        <authorList>
            <consortium name="EnsemblMetazoa"/>
        </authorList>
    </citation>
    <scope>IDENTIFICATION</scope>
</reference>
<evidence type="ECO:0000313" key="3">
    <source>
        <dbReference type="EMBL" id="ELT94017.1"/>
    </source>
</evidence>
<dbReference type="OMA" id="EACACME"/>
<dbReference type="Pfam" id="PF06911">
    <property type="entry name" value="Senescence"/>
    <property type="match status" value="1"/>
</dbReference>
<dbReference type="InterPro" id="IPR045036">
    <property type="entry name" value="Spartin-like"/>
</dbReference>
<organism evidence="3">
    <name type="scientific">Capitella teleta</name>
    <name type="common">Polychaete worm</name>
    <dbReference type="NCBI Taxonomy" id="283909"/>
    <lineage>
        <taxon>Eukaryota</taxon>
        <taxon>Metazoa</taxon>
        <taxon>Spiralia</taxon>
        <taxon>Lophotrochozoa</taxon>
        <taxon>Annelida</taxon>
        <taxon>Polychaeta</taxon>
        <taxon>Sedentaria</taxon>
        <taxon>Scolecida</taxon>
        <taxon>Capitellidae</taxon>
        <taxon>Capitella</taxon>
    </lineage>
</organism>
<evidence type="ECO:0000313" key="4">
    <source>
        <dbReference type="EnsemblMetazoa" id="CapteP222813"/>
    </source>
</evidence>
<dbReference type="EnsemblMetazoa" id="CapteT222813">
    <property type="protein sequence ID" value="CapteP222813"/>
    <property type="gene ID" value="CapteG222813"/>
</dbReference>
<feature type="domain" description="MIT" evidence="2">
    <location>
        <begin position="22"/>
        <end position="104"/>
    </location>
</feature>
<dbReference type="Gene3D" id="1.20.58.80">
    <property type="entry name" value="Phosphotransferase system, lactose/cellobiose-type IIA subunit"/>
    <property type="match status" value="1"/>
</dbReference>
<dbReference type="EMBL" id="KB309538">
    <property type="protein sequence ID" value="ELT94017.1"/>
    <property type="molecule type" value="Genomic_DNA"/>
</dbReference>
<protein>
    <recommendedName>
        <fullName evidence="2">MIT domain-containing protein</fullName>
    </recommendedName>
</protein>
<evidence type="ECO:0000256" key="1">
    <source>
        <dbReference type="SAM" id="MobiDB-lite"/>
    </source>
</evidence>
<dbReference type="PANTHER" id="PTHR21068:SF43">
    <property type="entry name" value="SPARTIN"/>
    <property type="match status" value="1"/>
</dbReference>
<dbReference type="FunCoup" id="R7TKJ0">
    <property type="interactions" value="363"/>
</dbReference>
<feature type="region of interest" description="Disordered" evidence="1">
    <location>
        <begin position="495"/>
        <end position="537"/>
    </location>
</feature>
<dbReference type="Proteomes" id="UP000014760">
    <property type="component" value="Unassembled WGS sequence"/>
</dbReference>
<proteinExistence type="predicted"/>
<keyword evidence="5" id="KW-1185">Reference proteome</keyword>
<reference evidence="3 5" key="2">
    <citation type="journal article" date="2013" name="Nature">
        <title>Insights into bilaterian evolution from three spiralian genomes.</title>
        <authorList>
            <person name="Simakov O."/>
            <person name="Marletaz F."/>
            <person name="Cho S.J."/>
            <person name="Edsinger-Gonzales E."/>
            <person name="Havlak P."/>
            <person name="Hellsten U."/>
            <person name="Kuo D.H."/>
            <person name="Larsson T."/>
            <person name="Lv J."/>
            <person name="Arendt D."/>
            <person name="Savage R."/>
            <person name="Osoegawa K."/>
            <person name="de Jong P."/>
            <person name="Grimwood J."/>
            <person name="Chapman J.A."/>
            <person name="Shapiro H."/>
            <person name="Aerts A."/>
            <person name="Otillar R.P."/>
            <person name="Terry A.Y."/>
            <person name="Boore J.L."/>
            <person name="Grigoriev I.V."/>
            <person name="Lindberg D.R."/>
            <person name="Seaver E.C."/>
            <person name="Weisblat D.A."/>
            <person name="Putnam N.H."/>
            <person name="Rokhsar D.S."/>
        </authorList>
    </citation>
    <scope>NUCLEOTIDE SEQUENCE</scope>
    <source>
        <strain evidence="3 5">I ESC-2004</strain>
    </source>
</reference>
<dbReference type="GO" id="GO:0051301">
    <property type="term" value="P:cell division"/>
    <property type="evidence" value="ECO:0007669"/>
    <property type="project" value="TreeGrafter"/>
</dbReference>
<evidence type="ECO:0000259" key="2">
    <source>
        <dbReference type="SMART" id="SM00745"/>
    </source>
</evidence>
<dbReference type="SMART" id="SM00745">
    <property type="entry name" value="MIT"/>
    <property type="match status" value="1"/>
</dbReference>
<dbReference type="PANTHER" id="PTHR21068">
    <property type="entry name" value="SPARTIN"/>
    <property type="match status" value="1"/>
</dbReference>
<feature type="compositionally biased region" description="Basic and acidic residues" evidence="1">
    <location>
        <begin position="506"/>
        <end position="525"/>
    </location>
</feature>
<dbReference type="STRING" id="283909.R7TKJ0"/>
<reference evidence="5" key="1">
    <citation type="submission" date="2012-12" db="EMBL/GenBank/DDBJ databases">
        <authorList>
            <person name="Hellsten U."/>
            <person name="Grimwood J."/>
            <person name="Chapman J.A."/>
            <person name="Shapiro H."/>
            <person name="Aerts A."/>
            <person name="Otillar R.P."/>
            <person name="Terry A.Y."/>
            <person name="Boore J.L."/>
            <person name="Simakov O."/>
            <person name="Marletaz F."/>
            <person name="Cho S.-J."/>
            <person name="Edsinger-Gonzales E."/>
            <person name="Havlak P."/>
            <person name="Kuo D.-H."/>
            <person name="Larsson T."/>
            <person name="Lv J."/>
            <person name="Arendt D."/>
            <person name="Savage R."/>
            <person name="Osoegawa K."/>
            <person name="de Jong P."/>
            <person name="Lindberg D.R."/>
            <person name="Seaver E.C."/>
            <person name="Weisblat D.A."/>
            <person name="Putnam N.H."/>
            <person name="Grigoriev I.V."/>
            <person name="Rokhsar D.S."/>
        </authorList>
    </citation>
    <scope>NUCLEOTIDE SEQUENCE</scope>
    <source>
        <strain evidence="5">I ESC-2004</strain>
    </source>
</reference>
<gene>
    <name evidence="3" type="ORF">CAPTEDRAFT_222813</name>
</gene>
<sequence>MATASATPRMQSPYSTRIVRSIKNSHDEAFLYINQGLSCDELHQTEQAVHLYCKGLRCIDLAVEQYRAAQRDSVCDGGEEWVRVQKMIQKMSTQRSQIQSRVDTLMQTDNDVARSIADPPPSYEDSLTPDIIDGGDEDTSVQLARAERCFVIADGVQIFFISAEGYVSAPSYPSELGVYRFKEPVEQGVAPSFLKVGKWTYPLLSGRSPVLHANYGAYLFPDVNSTQEGASVGLIIPNNVSSEEKARFEQLLHSLTDYREQLTEQPEVTEVTEVSTPAADVAPVQPRTSEKIAGGIVTAAGWLARGLSKGADKAEVWLHKGSSSLQKKLKPEEQPKHIGPKTQKGMEIAAAATGTAVKVTTFVVATLGQGTAALCRQAAPHLRRGSEKYLPASFTKKGPEGTSKLEDCIEVAHGGLKGFGTVHLALERAAVNLGHCLKTEAKTVVAHKYGEDAGQLAGNAVGTGVNTVLAVGMVSNMGARTVARSAVKQYARQEVQSGGEVAPQEPEAKVNEKEQEYLKSQEKTRSLYPPGTNPSQR</sequence>
<dbReference type="HOGENOM" id="CLU_019310_0_0_1"/>
<dbReference type="EMBL" id="AMQN01002559">
    <property type="status" value="NOT_ANNOTATED_CDS"/>
    <property type="molecule type" value="Genomic_DNA"/>
</dbReference>
<evidence type="ECO:0000313" key="5">
    <source>
        <dbReference type="Proteomes" id="UP000014760"/>
    </source>
</evidence>
<accession>R7TKJ0</accession>
<name>R7TKJ0_CAPTE</name>